<keyword evidence="3 9" id="KW-0132">Cell division</keyword>
<dbReference type="GO" id="GO:0006313">
    <property type="term" value="P:DNA transposition"/>
    <property type="evidence" value="ECO:0007669"/>
    <property type="project" value="UniProtKB-UniRule"/>
</dbReference>
<dbReference type="AlphaFoldDB" id="A0A554XDQ5"/>
<dbReference type="STRING" id="307486.GCA_000807215_00059"/>
<evidence type="ECO:0000256" key="7">
    <source>
        <dbReference type="ARBA" id="ARBA00023172"/>
    </source>
</evidence>
<keyword evidence="14" id="KW-1185">Reference proteome</keyword>
<gene>
    <name evidence="13" type="primary">xerC_1</name>
    <name evidence="9" type="synonym">xerC</name>
    <name evidence="13" type="ORF">Ttaiw_00024</name>
</gene>
<name>A0A554XDQ5_9BURK</name>
<dbReference type="InterPro" id="IPR013762">
    <property type="entry name" value="Integrase-like_cat_sf"/>
</dbReference>
<comment type="subunit">
    <text evidence="9">Forms a cyclic heterotetrameric complex composed of two molecules of XerC and two molecules of XerD.</text>
</comment>
<feature type="domain" description="Core-binding (CB)" evidence="12">
    <location>
        <begin position="5"/>
        <end position="90"/>
    </location>
</feature>
<dbReference type="GO" id="GO:0007059">
    <property type="term" value="P:chromosome segregation"/>
    <property type="evidence" value="ECO:0007669"/>
    <property type="project" value="UniProtKB-UniRule"/>
</dbReference>
<dbReference type="SUPFAM" id="SSF56349">
    <property type="entry name" value="DNA breaking-rejoining enzymes"/>
    <property type="match status" value="1"/>
</dbReference>
<evidence type="ECO:0000256" key="8">
    <source>
        <dbReference type="ARBA" id="ARBA00023306"/>
    </source>
</evidence>
<accession>A0A554XDQ5</accession>
<dbReference type="EMBL" id="VJOM01000001">
    <property type="protein sequence ID" value="TSE33965.1"/>
    <property type="molecule type" value="Genomic_DNA"/>
</dbReference>
<sequence length="386" mass="40800">MDAPSEDAALIAAYLAHVRVEKRLAARTQALYAAHLATLQRRAQAAGLALTAVREDTVRRWLAQLHAAGQSPRTLALVLSAWRGFYDWLGRQGRIDHHPVRGVRAPKAGRPLPKALPVEAALRLVQAVPEDGASCGALPGNAATGGEAAEAETSAQARAEYVRDRAMVELLYGSGLRLGELLGLDVAPGPQARGWVDADAGEAHVTGKGGKRRTVPVTPAALAALAEWCRARALLARPAGEPALFVGARGERLSPQVARRRLAAWAARAGLDVHVHPHMLRHSFASHVLQSSGDLRGVQELLGHASIASTQVYTRLDFQHLSRVYEAAHPRARRSGAGERSGERPGKHGGVAAAGGSGNTPPCLSDTDARNNGSGATTASMDDMRR</sequence>
<dbReference type="PROSITE" id="PS51900">
    <property type="entry name" value="CB"/>
    <property type="match status" value="1"/>
</dbReference>
<keyword evidence="5 9" id="KW-0229">DNA integration</keyword>
<keyword evidence="4 9" id="KW-0159">Chromosome partition</keyword>
<dbReference type="GO" id="GO:0051301">
    <property type="term" value="P:cell division"/>
    <property type="evidence" value="ECO:0007669"/>
    <property type="project" value="UniProtKB-KW"/>
</dbReference>
<dbReference type="InterPro" id="IPR010998">
    <property type="entry name" value="Integrase_recombinase_N"/>
</dbReference>
<feature type="domain" description="Tyr recombinase" evidence="11">
    <location>
        <begin position="111"/>
        <end position="326"/>
    </location>
</feature>
<dbReference type="Pfam" id="PF00589">
    <property type="entry name" value="Phage_integrase"/>
    <property type="match status" value="1"/>
</dbReference>
<feature type="compositionally biased region" description="Polar residues" evidence="10">
    <location>
        <begin position="370"/>
        <end position="380"/>
    </location>
</feature>
<dbReference type="PANTHER" id="PTHR30349:SF81">
    <property type="entry name" value="TYROSINE RECOMBINASE XERC"/>
    <property type="match status" value="1"/>
</dbReference>
<dbReference type="OrthoDB" id="9801717at2"/>
<keyword evidence="7 9" id="KW-0233">DNA recombination</keyword>
<keyword evidence="2 9" id="KW-0963">Cytoplasm</keyword>
<feature type="active site" evidence="9">
    <location>
        <position position="304"/>
    </location>
</feature>
<dbReference type="PROSITE" id="PS51898">
    <property type="entry name" value="TYR_RECOMBINASE"/>
    <property type="match status" value="1"/>
</dbReference>
<keyword evidence="8 9" id="KW-0131">Cell cycle</keyword>
<comment type="function">
    <text evidence="9">Site-specific tyrosine recombinase, which acts by catalyzing the cutting and rejoining of the recombining DNA molecules. The XerC-XerD complex is essential to convert dimers of the bacterial chromosome into monomers to permit their segregation at cell division. It also contributes to the segregational stability of plasmids.</text>
</comment>
<evidence type="ECO:0000256" key="3">
    <source>
        <dbReference type="ARBA" id="ARBA00022618"/>
    </source>
</evidence>
<feature type="compositionally biased region" description="Basic and acidic residues" evidence="10">
    <location>
        <begin position="336"/>
        <end position="346"/>
    </location>
</feature>
<evidence type="ECO:0000256" key="5">
    <source>
        <dbReference type="ARBA" id="ARBA00022908"/>
    </source>
</evidence>
<evidence type="ECO:0000256" key="9">
    <source>
        <dbReference type="HAMAP-Rule" id="MF_01808"/>
    </source>
</evidence>
<dbReference type="InterPro" id="IPR044068">
    <property type="entry name" value="CB"/>
</dbReference>
<evidence type="ECO:0000313" key="14">
    <source>
        <dbReference type="Proteomes" id="UP000317763"/>
    </source>
</evidence>
<dbReference type="InterPro" id="IPR002104">
    <property type="entry name" value="Integrase_catalytic"/>
</dbReference>
<dbReference type="GO" id="GO:0009037">
    <property type="term" value="F:tyrosine-based site-specific recombinase activity"/>
    <property type="evidence" value="ECO:0007669"/>
    <property type="project" value="UniProtKB-UniRule"/>
</dbReference>
<comment type="similarity">
    <text evidence="9">Belongs to the 'phage' integrase family. XerC subfamily.</text>
</comment>
<comment type="caution">
    <text evidence="13">The sequence shown here is derived from an EMBL/GenBank/DDBJ whole genome shotgun (WGS) entry which is preliminary data.</text>
</comment>
<dbReference type="GO" id="GO:0005737">
    <property type="term" value="C:cytoplasm"/>
    <property type="evidence" value="ECO:0007669"/>
    <property type="project" value="UniProtKB-SubCell"/>
</dbReference>
<evidence type="ECO:0000256" key="4">
    <source>
        <dbReference type="ARBA" id="ARBA00022829"/>
    </source>
</evidence>
<protein>
    <recommendedName>
        <fullName evidence="9">Tyrosine recombinase XerC</fullName>
    </recommendedName>
</protein>
<dbReference type="GO" id="GO:0003677">
    <property type="term" value="F:DNA binding"/>
    <property type="evidence" value="ECO:0007669"/>
    <property type="project" value="UniProtKB-UniRule"/>
</dbReference>
<feature type="active site" description="O-(3'-phospho-DNA)-tyrosine intermediate" evidence="9">
    <location>
        <position position="313"/>
    </location>
</feature>
<dbReference type="Proteomes" id="UP000317763">
    <property type="component" value="Unassembled WGS sequence"/>
</dbReference>
<evidence type="ECO:0000256" key="6">
    <source>
        <dbReference type="ARBA" id="ARBA00023125"/>
    </source>
</evidence>
<feature type="compositionally biased region" description="Gly residues" evidence="10">
    <location>
        <begin position="348"/>
        <end position="358"/>
    </location>
</feature>
<evidence type="ECO:0000256" key="1">
    <source>
        <dbReference type="ARBA" id="ARBA00004496"/>
    </source>
</evidence>
<evidence type="ECO:0000313" key="13">
    <source>
        <dbReference type="EMBL" id="TSE33965.1"/>
    </source>
</evidence>
<dbReference type="Gene3D" id="1.10.443.10">
    <property type="entry name" value="Intergrase catalytic core"/>
    <property type="match status" value="1"/>
</dbReference>
<dbReference type="InterPro" id="IPR004107">
    <property type="entry name" value="Integrase_SAM-like_N"/>
</dbReference>
<dbReference type="Pfam" id="PF02899">
    <property type="entry name" value="Phage_int_SAM_1"/>
    <property type="match status" value="1"/>
</dbReference>
<evidence type="ECO:0000256" key="10">
    <source>
        <dbReference type="SAM" id="MobiDB-lite"/>
    </source>
</evidence>
<comment type="subcellular location">
    <subcellularLocation>
        <location evidence="1 9">Cytoplasm</location>
    </subcellularLocation>
</comment>
<feature type="region of interest" description="Disordered" evidence="10">
    <location>
        <begin position="329"/>
        <end position="386"/>
    </location>
</feature>
<dbReference type="InterPro" id="IPR050090">
    <property type="entry name" value="Tyrosine_recombinase_XerCD"/>
</dbReference>
<feature type="active site" evidence="9">
    <location>
        <position position="177"/>
    </location>
</feature>
<proteinExistence type="inferred from homology"/>
<evidence type="ECO:0000259" key="12">
    <source>
        <dbReference type="PROSITE" id="PS51900"/>
    </source>
</evidence>
<feature type="active site" evidence="9">
    <location>
        <position position="278"/>
    </location>
</feature>
<keyword evidence="6 9" id="KW-0238">DNA-binding</keyword>
<evidence type="ECO:0000259" key="11">
    <source>
        <dbReference type="PROSITE" id="PS51898"/>
    </source>
</evidence>
<evidence type="ECO:0000256" key="2">
    <source>
        <dbReference type="ARBA" id="ARBA00022490"/>
    </source>
</evidence>
<dbReference type="InterPro" id="IPR023009">
    <property type="entry name" value="Tyrosine_recombinase_XerC/XerD"/>
</dbReference>
<reference evidence="13 14" key="1">
    <citation type="submission" date="2019-07" db="EMBL/GenBank/DDBJ databases">
        <title>Tepidimonas taiwanensis I1-1 draft genome.</title>
        <authorList>
            <person name="Da Costa M.S."/>
            <person name="Froufe H.J.C."/>
            <person name="Egas C."/>
            <person name="Albuquerque L."/>
        </authorList>
    </citation>
    <scope>NUCLEOTIDE SEQUENCE [LARGE SCALE GENOMIC DNA]</scope>
    <source>
        <strain evidence="13 14">I1-1</strain>
    </source>
</reference>
<dbReference type="HAMAP" id="MF_01808">
    <property type="entry name" value="Recomb_XerC_XerD"/>
    <property type="match status" value="1"/>
</dbReference>
<dbReference type="RefSeq" id="WP_082668294.1">
    <property type="nucleotide sequence ID" value="NZ_CP083911.1"/>
</dbReference>
<organism evidence="13 14">
    <name type="scientific">Tepidimonas taiwanensis</name>
    <dbReference type="NCBI Taxonomy" id="307486"/>
    <lineage>
        <taxon>Bacteria</taxon>
        <taxon>Pseudomonadati</taxon>
        <taxon>Pseudomonadota</taxon>
        <taxon>Betaproteobacteria</taxon>
        <taxon>Burkholderiales</taxon>
        <taxon>Tepidimonas</taxon>
    </lineage>
</organism>
<dbReference type="Gene3D" id="1.10.150.130">
    <property type="match status" value="1"/>
</dbReference>
<dbReference type="PANTHER" id="PTHR30349">
    <property type="entry name" value="PHAGE INTEGRASE-RELATED"/>
    <property type="match status" value="1"/>
</dbReference>
<feature type="active site" evidence="9">
    <location>
        <position position="208"/>
    </location>
</feature>
<feature type="active site" evidence="9">
    <location>
        <position position="281"/>
    </location>
</feature>
<dbReference type="InterPro" id="IPR011010">
    <property type="entry name" value="DNA_brk_join_enz"/>
</dbReference>